<keyword evidence="2" id="KW-1185">Reference proteome</keyword>
<dbReference type="Proteomes" id="UP000271624">
    <property type="component" value="Unassembled WGS sequence"/>
</dbReference>
<reference evidence="1" key="1">
    <citation type="submission" date="2018-12" db="EMBL/GenBank/DDBJ databases">
        <authorList>
            <person name="Will S."/>
            <person name="Neumann-Schaal M."/>
            <person name="Henke P."/>
        </authorList>
    </citation>
    <scope>NUCLEOTIDE SEQUENCE</scope>
    <source>
        <strain evidence="1">PCC 7102</strain>
    </source>
</reference>
<organism evidence="1 2">
    <name type="scientific">Dulcicalothrix desertica PCC 7102</name>
    <dbReference type="NCBI Taxonomy" id="232991"/>
    <lineage>
        <taxon>Bacteria</taxon>
        <taxon>Bacillati</taxon>
        <taxon>Cyanobacteriota</taxon>
        <taxon>Cyanophyceae</taxon>
        <taxon>Nostocales</taxon>
        <taxon>Calotrichaceae</taxon>
        <taxon>Dulcicalothrix</taxon>
    </lineage>
</organism>
<reference evidence="1" key="2">
    <citation type="journal article" date="2019" name="Genome Biol. Evol.">
        <title>Day and night: Metabolic profiles and evolutionary relationships of six axenic non-marine cyanobacteria.</title>
        <authorList>
            <person name="Will S.E."/>
            <person name="Henke P."/>
            <person name="Boedeker C."/>
            <person name="Huang S."/>
            <person name="Brinkmann H."/>
            <person name="Rohde M."/>
            <person name="Jarek M."/>
            <person name="Friedl T."/>
            <person name="Seufert S."/>
            <person name="Schumacher M."/>
            <person name="Overmann J."/>
            <person name="Neumann-Schaal M."/>
            <person name="Petersen J."/>
        </authorList>
    </citation>
    <scope>NUCLEOTIDE SEQUENCE [LARGE SCALE GENOMIC DNA]</scope>
    <source>
        <strain evidence="1">PCC 7102</strain>
    </source>
</reference>
<evidence type="ECO:0000313" key="1">
    <source>
        <dbReference type="EMBL" id="RUT02408.1"/>
    </source>
</evidence>
<sequence>MTSHKTEDYAAIKQYERQGQERFTAATLYSLLTGRIPMPANYRNGSDIPLKALN</sequence>
<gene>
    <name evidence="1" type="ORF">DSM106972_058860</name>
</gene>
<dbReference type="EMBL" id="RSCL01000016">
    <property type="protein sequence ID" value="RUT02408.1"/>
    <property type="molecule type" value="Genomic_DNA"/>
</dbReference>
<accession>A0A3S1B0B8</accession>
<protein>
    <submittedName>
        <fullName evidence="1">Uncharacterized protein</fullName>
    </submittedName>
</protein>
<name>A0A3S1B0B8_9CYAN</name>
<proteinExistence type="predicted"/>
<comment type="caution">
    <text evidence="1">The sequence shown here is derived from an EMBL/GenBank/DDBJ whole genome shotgun (WGS) entry which is preliminary data.</text>
</comment>
<evidence type="ECO:0000313" key="2">
    <source>
        <dbReference type="Proteomes" id="UP000271624"/>
    </source>
</evidence>
<dbReference type="AlphaFoldDB" id="A0A3S1B0B8"/>
<dbReference type="RefSeq" id="WP_158632897.1">
    <property type="nucleotide sequence ID" value="NZ_RSCL01000016.1"/>
</dbReference>